<dbReference type="Pfam" id="PF01273">
    <property type="entry name" value="LBP_BPI_CETP"/>
    <property type="match status" value="1"/>
</dbReference>
<dbReference type="Proteomes" id="UP000515163">
    <property type="component" value="Unplaced"/>
</dbReference>
<name>A0A6P8J2U5_ACTTE</name>
<evidence type="ECO:0000256" key="1">
    <source>
        <dbReference type="SAM" id="SignalP"/>
    </source>
</evidence>
<dbReference type="OrthoDB" id="10255543at2759"/>
<dbReference type="AlphaFoldDB" id="A0A6P8J2U5"/>
<dbReference type="InterPro" id="IPR032942">
    <property type="entry name" value="BPI/LBP/Plunc"/>
</dbReference>
<feature type="chain" id="PRO_5027917344" evidence="1">
    <location>
        <begin position="19"/>
        <end position="452"/>
    </location>
</feature>
<dbReference type="GO" id="GO:0008289">
    <property type="term" value="F:lipid binding"/>
    <property type="evidence" value="ECO:0007669"/>
    <property type="project" value="InterPro"/>
</dbReference>
<dbReference type="PANTHER" id="PTHR10504">
    <property type="entry name" value="BACTERICIDAL PERMEABILITY-INCREASING BPI PROTEIN-RELATED"/>
    <property type="match status" value="1"/>
</dbReference>
<organism evidence="3 4">
    <name type="scientific">Actinia tenebrosa</name>
    <name type="common">Australian red waratah sea anemone</name>
    <dbReference type="NCBI Taxonomy" id="6105"/>
    <lineage>
        <taxon>Eukaryota</taxon>
        <taxon>Metazoa</taxon>
        <taxon>Cnidaria</taxon>
        <taxon>Anthozoa</taxon>
        <taxon>Hexacorallia</taxon>
        <taxon>Actiniaria</taxon>
        <taxon>Actiniidae</taxon>
        <taxon>Actinia</taxon>
    </lineage>
</organism>
<dbReference type="GeneID" id="116307738"/>
<dbReference type="RefSeq" id="XP_031573899.1">
    <property type="nucleotide sequence ID" value="XM_031718039.1"/>
</dbReference>
<evidence type="ECO:0000259" key="2">
    <source>
        <dbReference type="Pfam" id="PF01273"/>
    </source>
</evidence>
<feature type="signal peptide" evidence="1">
    <location>
        <begin position="1"/>
        <end position="18"/>
    </location>
</feature>
<evidence type="ECO:0000313" key="4">
    <source>
        <dbReference type="RefSeq" id="XP_031573899.1"/>
    </source>
</evidence>
<dbReference type="InterPro" id="IPR017943">
    <property type="entry name" value="Bactericidal_perm-incr_a/b_dom"/>
</dbReference>
<gene>
    <name evidence="4" type="primary">LOC116307738</name>
</gene>
<dbReference type="InterPro" id="IPR017942">
    <property type="entry name" value="Lipid-bd_serum_glycop_N"/>
</dbReference>
<dbReference type="SUPFAM" id="SSF55394">
    <property type="entry name" value="Bactericidal permeability-increasing protein, BPI"/>
    <property type="match status" value="2"/>
</dbReference>
<dbReference type="KEGG" id="aten:116307738"/>
<dbReference type="Gene3D" id="3.15.20.10">
    <property type="entry name" value="Bactericidal permeability-increasing protein, domain 2"/>
    <property type="match status" value="1"/>
</dbReference>
<keyword evidence="3" id="KW-1185">Reference proteome</keyword>
<protein>
    <submittedName>
        <fullName evidence="4">Lipopolysaccharide-binding protein-like</fullName>
    </submittedName>
</protein>
<feature type="domain" description="Lipid-binding serum glycoprotein N-terminal" evidence="2">
    <location>
        <begin position="36"/>
        <end position="202"/>
    </location>
</feature>
<reference evidence="4" key="1">
    <citation type="submission" date="2025-08" db="UniProtKB">
        <authorList>
            <consortium name="RefSeq"/>
        </authorList>
    </citation>
    <scope>IDENTIFICATION</scope>
</reference>
<proteinExistence type="predicted"/>
<accession>A0A6P8J2U5</accession>
<evidence type="ECO:0000313" key="3">
    <source>
        <dbReference type="Proteomes" id="UP000515163"/>
    </source>
</evidence>
<sequence>MWMLVCVVITVCYGEARSSLPSPSEANVRLFLTKKGIDYANQRLMSNIVSEVEGLRIPSVSITKSIWWNRIDLSLYNSKVNKVNLGSSSLSFGYGHMKLSLHLSSAEIVGKYNYRGGIIGWGRGTYRVKLTRVSLTKYLSLGANAKGKPYIKNRGCNTWIGDIDPIFRGESSFILNLFVQLVKTSVQQDVQKMICKSITDGINERGRKLPQMYQDKFPVTKVASAEIHFPILESPSIQRGFVDFVIEGGVYSSLYTLTSATSGQGINHLSYYPNPYKMLSIVLSDRMFNSLAELYYKAGVVRIDEIQINDVNPSLKVNIDLVRPPFTNTNASGSFFTLYLNGTVKDNSSNYEVGLLVTGDFRIQEEDRVLSGKVSNLRFNLTDCAENAPKDLRDIIVPSLFSSRDDLAEIVSNSFMNDMAPLPLIPTVKIVNKRVLYEQGYTVFECDLVEKK</sequence>
<dbReference type="Gene3D" id="3.15.10.10">
    <property type="entry name" value="Bactericidal permeability-increasing protein, domain 1"/>
    <property type="match status" value="1"/>
</dbReference>
<dbReference type="PANTHER" id="PTHR10504:SF131">
    <property type="entry name" value="BPI2 DOMAIN-CONTAINING PROTEIN"/>
    <property type="match status" value="1"/>
</dbReference>
<dbReference type="GO" id="GO:0005615">
    <property type="term" value="C:extracellular space"/>
    <property type="evidence" value="ECO:0007669"/>
    <property type="project" value="TreeGrafter"/>
</dbReference>
<keyword evidence="1" id="KW-0732">Signal</keyword>
<dbReference type="InParanoid" id="A0A6P8J2U5"/>